<keyword evidence="4" id="KW-0408">Iron</keyword>
<dbReference type="SUPFAM" id="SSF102114">
    <property type="entry name" value="Radical SAM enzymes"/>
    <property type="match status" value="1"/>
</dbReference>
<proteinExistence type="predicted"/>
<keyword evidence="8" id="KW-1185">Reference proteome</keyword>
<evidence type="ECO:0000256" key="4">
    <source>
        <dbReference type="ARBA" id="ARBA00023004"/>
    </source>
</evidence>
<dbReference type="Proteomes" id="UP000269352">
    <property type="component" value="Unassembled WGS sequence"/>
</dbReference>
<gene>
    <name evidence="7" type="ORF">NO1_0675</name>
</gene>
<dbReference type="InterPro" id="IPR007197">
    <property type="entry name" value="rSAM"/>
</dbReference>
<dbReference type="Gene3D" id="3.20.20.70">
    <property type="entry name" value="Aldolase class I"/>
    <property type="match status" value="1"/>
</dbReference>
<evidence type="ECO:0000313" key="7">
    <source>
        <dbReference type="EMBL" id="GBR73263.1"/>
    </source>
</evidence>
<evidence type="ECO:0000256" key="3">
    <source>
        <dbReference type="ARBA" id="ARBA00022723"/>
    </source>
</evidence>
<dbReference type="PANTHER" id="PTHR43273">
    <property type="entry name" value="ANAEROBIC SULFATASE-MATURATING ENZYME HOMOLOG ASLB-RELATED"/>
    <property type="match status" value="1"/>
</dbReference>
<dbReference type="EMBL" id="BGZN01000008">
    <property type="protein sequence ID" value="GBR73263.1"/>
    <property type="molecule type" value="Genomic_DNA"/>
</dbReference>
<name>A0A388TBY5_TERA1</name>
<comment type="caution">
    <text evidence="7">The sequence shown here is derived from an EMBL/GenBank/DDBJ whole genome shotgun (WGS) entry which is preliminary data.</text>
</comment>
<dbReference type="InterPro" id="IPR058240">
    <property type="entry name" value="rSAM_sf"/>
</dbReference>
<organism evidence="7 8">
    <name type="scientific">Termititenax aidoneus</name>
    <dbReference type="NCBI Taxonomy" id="2218524"/>
    <lineage>
        <taxon>Bacteria</taxon>
        <taxon>Bacillati</taxon>
        <taxon>Candidatus Margulisiibacteriota</taxon>
        <taxon>Candidatus Termititenacia</taxon>
        <taxon>Candidatus Termititenacales</taxon>
        <taxon>Candidatus Termititenacaceae</taxon>
        <taxon>Candidatus Termititenax</taxon>
    </lineage>
</organism>
<evidence type="ECO:0000259" key="6">
    <source>
        <dbReference type="Pfam" id="PF04055"/>
    </source>
</evidence>
<dbReference type="InterPro" id="IPR023867">
    <property type="entry name" value="Sulphatase_maturase_rSAM"/>
</dbReference>
<dbReference type="Pfam" id="PF04055">
    <property type="entry name" value="Radical_SAM"/>
    <property type="match status" value="1"/>
</dbReference>
<evidence type="ECO:0000313" key="8">
    <source>
        <dbReference type="Proteomes" id="UP000269352"/>
    </source>
</evidence>
<evidence type="ECO:0000256" key="5">
    <source>
        <dbReference type="ARBA" id="ARBA00023014"/>
    </source>
</evidence>
<keyword evidence="3" id="KW-0479">Metal-binding</keyword>
<dbReference type="InterPro" id="IPR013785">
    <property type="entry name" value="Aldolase_TIM"/>
</dbReference>
<accession>A0A388TBY5</accession>
<dbReference type="AlphaFoldDB" id="A0A388TBY5"/>
<dbReference type="PANTHER" id="PTHR43273:SF8">
    <property type="entry name" value="RADICAL SAM DOMAIN PROTEIN"/>
    <property type="match status" value="1"/>
</dbReference>
<dbReference type="NCBIfam" id="TIGR04085">
    <property type="entry name" value="rSAM_more_4Fe4S"/>
    <property type="match status" value="1"/>
</dbReference>
<evidence type="ECO:0000256" key="1">
    <source>
        <dbReference type="ARBA" id="ARBA00001966"/>
    </source>
</evidence>
<comment type="cofactor">
    <cofactor evidence="1">
        <name>[4Fe-4S] cluster</name>
        <dbReference type="ChEBI" id="CHEBI:49883"/>
    </cofactor>
</comment>
<dbReference type="GO" id="GO:0046872">
    <property type="term" value="F:metal ion binding"/>
    <property type="evidence" value="ECO:0007669"/>
    <property type="project" value="UniProtKB-KW"/>
</dbReference>
<dbReference type="InterPro" id="IPR023885">
    <property type="entry name" value="4Fe4S-binding_SPASM_dom"/>
</dbReference>
<keyword evidence="5" id="KW-0411">Iron-sulfur</keyword>
<dbReference type="GO" id="GO:0016491">
    <property type="term" value="F:oxidoreductase activity"/>
    <property type="evidence" value="ECO:0007669"/>
    <property type="project" value="InterPro"/>
</dbReference>
<dbReference type="GO" id="GO:0051536">
    <property type="term" value="F:iron-sulfur cluster binding"/>
    <property type="evidence" value="ECO:0007669"/>
    <property type="project" value="UniProtKB-KW"/>
</dbReference>
<feature type="domain" description="Radical SAM core" evidence="6">
    <location>
        <begin position="16"/>
        <end position="128"/>
    </location>
</feature>
<evidence type="ECO:0000256" key="2">
    <source>
        <dbReference type="ARBA" id="ARBA00022691"/>
    </source>
</evidence>
<protein>
    <submittedName>
        <fullName evidence="7">Anaerobic sulfatase maturase</fullName>
    </submittedName>
</protein>
<sequence length="400" mass="45474">MTFAVFQKIIERYLQDQARNIGAAVKQLLLVFHGGEPTLLGAKELRRFMNYARSKIPYIRFGIQTNLTNISPELAALFKKYSIVPGISVDGWHSRSNSLRMNGKKSPVLENVRKLKKYHIDCGPLLVVNKANIKKTWTNIIKLIRNFAIPGIKANYVENIYSPDFVYPECRAEELFKELFLPTIKHLQKKQQLVERNAEGVLSNFFNALIFQNENSPERDCHKDNCQIKFCTGGNKLAEVDAEGVVLSCGRWDDVHELCRIGSVEALDFWGISSYSKVLALQCRKAAAVRQKHCDSCPAGEICSYGCLAFSYAKYGDIRIRADSVCAYYKQVWQYLLANASVVLKSYAAVRNWEIAERRSRNFQVFFPKNAPRLNEESINKVSGWSIGQAGAKTCLQVRY</sequence>
<reference evidence="7 8" key="1">
    <citation type="journal article" date="2019" name="ISME J.">
        <title>Genome analyses of uncultured TG2/ZB3 bacteria in 'Margulisbacteria' specifically attached to ectosymbiotic spirochetes of protists in the termite gut.</title>
        <authorList>
            <person name="Utami Y.D."/>
            <person name="Kuwahara H."/>
            <person name="Igai K."/>
            <person name="Murakami T."/>
            <person name="Sugaya K."/>
            <person name="Morikawa T."/>
            <person name="Nagura Y."/>
            <person name="Yuki M."/>
            <person name="Deevong P."/>
            <person name="Inoue T."/>
            <person name="Kihara K."/>
            <person name="Lo N."/>
            <person name="Yamada A."/>
            <person name="Ohkuma M."/>
            <person name="Hongoh Y."/>
        </authorList>
    </citation>
    <scope>NUCLEOTIDE SEQUENCE [LARGE SCALE GENOMIC DNA]</scope>
    <source>
        <strain evidence="7">NkOx7-01</strain>
    </source>
</reference>
<keyword evidence="2" id="KW-0949">S-adenosyl-L-methionine</keyword>